<feature type="transmembrane region" description="Helical" evidence="7">
    <location>
        <begin position="157"/>
        <end position="181"/>
    </location>
</feature>
<reference evidence="9 10" key="1">
    <citation type="submission" date="2024-05" db="EMBL/GenBank/DDBJ databases">
        <authorList>
            <person name="Haq I."/>
            <person name="Ullah Z."/>
            <person name="Ahmad R."/>
            <person name="Li M."/>
            <person name="Tong Y."/>
        </authorList>
    </citation>
    <scope>NUCLEOTIDE SEQUENCE [LARGE SCALE GENOMIC DNA]</scope>
    <source>
        <strain evidence="9 10">16A2E</strain>
    </source>
</reference>
<evidence type="ECO:0000313" key="10">
    <source>
        <dbReference type="Proteomes" id="UP001444625"/>
    </source>
</evidence>
<keyword evidence="6 7" id="KW-0472">Membrane</keyword>
<dbReference type="PRINTS" id="PR00812">
    <property type="entry name" value="BCTERIALGSPF"/>
</dbReference>
<evidence type="ECO:0000256" key="5">
    <source>
        <dbReference type="ARBA" id="ARBA00022989"/>
    </source>
</evidence>
<dbReference type="InterPro" id="IPR003004">
    <property type="entry name" value="GspF/PilC"/>
</dbReference>
<dbReference type="InterPro" id="IPR047692">
    <property type="entry name" value="T4P_ComGB"/>
</dbReference>
<evidence type="ECO:0000256" key="4">
    <source>
        <dbReference type="ARBA" id="ARBA00022692"/>
    </source>
</evidence>
<feature type="transmembrane region" description="Helical" evidence="7">
    <location>
        <begin position="118"/>
        <end position="137"/>
    </location>
</feature>
<dbReference type="RefSeq" id="WP_345823461.1">
    <property type="nucleotide sequence ID" value="NZ_JBDIML010000001.1"/>
</dbReference>
<dbReference type="NCBIfam" id="NF041012">
    <property type="entry name" value="T4P_ComGB"/>
    <property type="match status" value="1"/>
</dbReference>
<evidence type="ECO:0000313" key="9">
    <source>
        <dbReference type="EMBL" id="MEN2765997.1"/>
    </source>
</evidence>
<evidence type="ECO:0000256" key="6">
    <source>
        <dbReference type="ARBA" id="ARBA00023136"/>
    </source>
</evidence>
<keyword evidence="3" id="KW-1003">Cell membrane</keyword>
<evidence type="ECO:0000256" key="2">
    <source>
        <dbReference type="ARBA" id="ARBA00005745"/>
    </source>
</evidence>
<proteinExistence type="inferred from homology"/>
<evidence type="ECO:0000256" key="3">
    <source>
        <dbReference type="ARBA" id="ARBA00022475"/>
    </source>
</evidence>
<dbReference type="InterPro" id="IPR018076">
    <property type="entry name" value="T2SS_GspF_dom"/>
</dbReference>
<feature type="domain" description="Type II secretion system protein GspF" evidence="8">
    <location>
        <begin position="220"/>
        <end position="342"/>
    </location>
</feature>
<feature type="transmembrane region" description="Helical" evidence="7">
    <location>
        <begin position="319"/>
        <end position="344"/>
    </location>
</feature>
<dbReference type="InterPro" id="IPR042094">
    <property type="entry name" value="T2SS_GspF_sf"/>
</dbReference>
<dbReference type="Pfam" id="PF00482">
    <property type="entry name" value="T2SSF"/>
    <property type="match status" value="2"/>
</dbReference>
<evidence type="ECO:0000256" key="1">
    <source>
        <dbReference type="ARBA" id="ARBA00004651"/>
    </source>
</evidence>
<comment type="subcellular location">
    <subcellularLocation>
        <location evidence="1">Cell membrane</location>
        <topology evidence="1">Multi-pass membrane protein</topology>
    </subcellularLocation>
</comment>
<keyword evidence="5 7" id="KW-1133">Transmembrane helix</keyword>
<dbReference type="EMBL" id="JBDIML010000001">
    <property type="protein sequence ID" value="MEN2765997.1"/>
    <property type="molecule type" value="Genomic_DNA"/>
</dbReference>
<dbReference type="Gene3D" id="1.20.81.30">
    <property type="entry name" value="Type II secretion system (T2SS), domain F"/>
    <property type="match status" value="2"/>
</dbReference>
<feature type="domain" description="Type II secretion system protein GspF" evidence="8">
    <location>
        <begin position="24"/>
        <end position="136"/>
    </location>
</feature>
<protein>
    <submittedName>
        <fullName evidence="9">Competence type IV pilus assembly protein ComGB</fullName>
    </submittedName>
</protein>
<keyword evidence="10" id="KW-1185">Reference proteome</keyword>
<keyword evidence="4 7" id="KW-0812">Transmembrane</keyword>
<sequence>MGLFQKIHLKTNKQQVSTQLQLRFLQRLSRVLSNGYSLLSALETLRWDKTLHTITNPIIADLKSGLSIDQSLEKLRFNEFITTYLFFAKEYGDLESSIKKCVDIYEERIRYQQKLTQVIRYPIILLIVFSFVFFFIQQSVIPNILLLFQNSHQKLSAITFSVFISSVIYYSFITLMLLIILTKWLWKRFKSKFPISSQIKIYTTIPIYRSFLKLNTSYQFSTHMSSLLRTGLSLKDVLIIISKQTKLPILSHYATIIADGLNQGIHAADIVLELPLMKAQLAEIFQKNINTNTLQKDLEIYAIFLTDELNKRILKSITYIQPIFFMALGLVIICIYLSLILPMYHYMETI</sequence>
<comment type="caution">
    <text evidence="9">The sequence shown here is derived from an EMBL/GenBank/DDBJ whole genome shotgun (WGS) entry which is preliminary data.</text>
</comment>
<evidence type="ECO:0000259" key="8">
    <source>
        <dbReference type="Pfam" id="PF00482"/>
    </source>
</evidence>
<dbReference type="Proteomes" id="UP001444625">
    <property type="component" value="Unassembled WGS sequence"/>
</dbReference>
<dbReference type="PANTHER" id="PTHR30012">
    <property type="entry name" value="GENERAL SECRETION PATHWAY PROTEIN"/>
    <property type="match status" value="1"/>
</dbReference>
<organism evidence="9 10">
    <name type="scientific">Ornithinibacillus xuwenensis</name>
    <dbReference type="NCBI Taxonomy" id="3144668"/>
    <lineage>
        <taxon>Bacteria</taxon>
        <taxon>Bacillati</taxon>
        <taxon>Bacillota</taxon>
        <taxon>Bacilli</taxon>
        <taxon>Bacillales</taxon>
        <taxon>Bacillaceae</taxon>
        <taxon>Ornithinibacillus</taxon>
    </lineage>
</organism>
<comment type="similarity">
    <text evidence="2">Belongs to the GSP F family.</text>
</comment>
<name>A0ABU9XCL1_9BACI</name>
<evidence type="ECO:0000256" key="7">
    <source>
        <dbReference type="SAM" id="Phobius"/>
    </source>
</evidence>
<dbReference type="PANTHER" id="PTHR30012:SF0">
    <property type="entry name" value="TYPE II SECRETION SYSTEM PROTEIN F-RELATED"/>
    <property type="match status" value="1"/>
</dbReference>
<accession>A0ABU9XCL1</accession>
<gene>
    <name evidence="9" type="primary">comGB</name>
    <name evidence="9" type="ORF">ABC228_02270</name>
</gene>